<dbReference type="RefSeq" id="WP_005055260.1">
    <property type="nucleotide sequence ID" value="NZ_KB849759.1"/>
</dbReference>
<reference evidence="1 2" key="1">
    <citation type="submission" date="2013-02" db="EMBL/GenBank/DDBJ databases">
        <title>The Genome Sequence of Acinetobacter beijerinckii ANC 3835.</title>
        <authorList>
            <consortium name="The Broad Institute Genome Sequencing Platform"/>
            <consortium name="The Broad Institute Genome Sequencing Center for Infectious Disease"/>
            <person name="Cerqueira G."/>
            <person name="Feldgarden M."/>
            <person name="Courvalin P."/>
            <person name="Perichon B."/>
            <person name="Grillot-Courvalin C."/>
            <person name="Clermont D."/>
            <person name="Rocha E."/>
            <person name="Yoon E.-J."/>
            <person name="Nemec A."/>
            <person name="Walker B."/>
            <person name="Young S.K."/>
            <person name="Zeng Q."/>
            <person name="Gargeya S."/>
            <person name="Fitzgerald M."/>
            <person name="Haas B."/>
            <person name="Abouelleil A."/>
            <person name="Alvarado L."/>
            <person name="Arachchi H.M."/>
            <person name="Berlin A.M."/>
            <person name="Chapman S.B."/>
            <person name="Dewar J."/>
            <person name="Goldberg J."/>
            <person name="Griggs A."/>
            <person name="Gujja S."/>
            <person name="Hansen M."/>
            <person name="Howarth C."/>
            <person name="Imamovic A."/>
            <person name="Larimer J."/>
            <person name="McCowan C."/>
            <person name="Murphy C."/>
            <person name="Neiman D."/>
            <person name="Pearson M."/>
            <person name="Priest M."/>
            <person name="Roberts A."/>
            <person name="Saif S."/>
            <person name="Shea T."/>
            <person name="Sisk P."/>
            <person name="Sykes S."/>
            <person name="Wortman J."/>
            <person name="Nusbaum C."/>
            <person name="Birren B."/>
        </authorList>
    </citation>
    <scope>NUCLEOTIDE SEQUENCE [LARGE SCALE GENOMIC DNA]</scope>
    <source>
        <strain evidence="1 2">ANC 3835</strain>
    </source>
</reference>
<evidence type="ECO:0000313" key="1">
    <source>
        <dbReference type="EMBL" id="ENW04455.1"/>
    </source>
</evidence>
<dbReference type="AlphaFoldDB" id="N9FAY3"/>
<dbReference type="HOGENOM" id="CLU_165413_0_0_6"/>
<accession>N9FAY3</accession>
<protein>
    <submittedName>
        <fullName evidence="1">Uncharacterized protein</fullName>
    </submittedName>
</protein>
<dbReference type="Proteomes" id="UP000018417">
    <property type="component" value="Unassembled WGS sequence"/>
</dbReference>
<sequence>MSHLKDMLPKNWVLIQAEKESIFSNELNRELIIGHVLFAKKAVAIARKDGEDDVLFYLEGQDDQYAEVHLTWNNETNPRWPSTSLFRSLDDWKTTNEDDLD</sequence>
<evidence type="ECO:0000313" key="2">
    <source>
        <dbReference type="Proteomes" id="UP000018417"/>
    </source>
</evidence>
<comment type="caution">
    <text evidence="1">The sequence shown here is derived from an EMBL/GenBank/DDBJ whole genome shotgun (WGS) entry which is preliminary data.</text>
</comment>
<name>N9FAY3_9GAMM</name>
<dbReference type="PATRIC" id="fig|1217649.3.peg.2435"/>
<organism evidence="1 2">
    <name type="scientific">Acinetobacter beijerinckii ANC 3835</name>
    <dbReference type="NCBI Taxonomy" id="1217649"/>
    <lineage>
        <taxon>Bacteria</taxon>
        <taxon>Pseudomonadati</taxon>
        <taxon>Pseudomonadota</taxon>
        <taxon>Gammaproteobacteria</taxon>
        <taxon>Moraxellales</taxon>
        <taxon>Moraxellaceae</taxon>
        <taxon>Acinetobacter</taxon>
    </lineage>
</organism>
<dbReference type="OrthoDB" id="6708942at2"/>
<gene>
    <name evidence="1" type="ORF">F934_02504</name>
</gene>
<proteinExistence type="predicted"/>
<dbReference type="EMBL" id="APQK01000013">
    <property type="protein sequence ID" value="ENW04455.1"/>
    <property type="molecule type" value="Genomic_DNA"/>
</dbReference>